<proteinExistence type="predicted"/>
<sequence>MDRRSPCYASCPPSTVAIQPPPFVLTIPGPALFCPNQLLQITQHNPCARGGMGVGGRAMLSDFIDEDLSNLELEPSSRHRSALATLYRSRMAFSPDAWL</sequence>
<accession>A0AAW1ALS4</accession>
<gene>
    <name evidence="1" type="ORF">NXF25_018348</name>
</gene>
<dbReference type="GO" id="GO:0005882">
    <property type="term" value="C:intermediate filament"/>
    <property type="evidence" value="ECO:0007669"/>
    <property type="project" value="InterPro"/>
</dbReference>
<evidence type="ECO:0000313" key="1">
    <source>
        <dbReference type="EMBL" id="KAK9391018.1"/>
    </source>
</evidence>
<evidence type="ECO:0000313" key="2">
    <source>
        <dbReference type="Proteomes" id="UP001474421"/>
    </source>
</evidence>
<dbReference type="Pfam" id="PF02422">
    <property type="entry name" value="Keratin"/>
    <property type="match status" value="1"/>
</dbReference>
<dbReference type="EMBL" id="JAOTOJ010000019">
    <property type="protein sequence ID" value="KAK9391018.1"/>
    <property type="molecule type" value="Genomic_DNA"/>
</dbReference>
<dbReference type="GO" id="GO:0005200">
    <property type="term" value="F:structural constituent of cytoskeleton"/>
    <property type="evidence" value="ECO:0007669"/>
    <property type="project" value="InterPro"/>
</dbReference>
<dbReference type="AlphaFoldDB" id="A0AAW1ALS4"/>
<dbReference type="Proteomes" id="UP001474421">
    <property type="component" value="Unassembled WGS sequence"/>
</dbReference>
<organism evidence="1 2">
    <name type="scientific">Crotalus adamanteus</name>
    <name type="common">Eastern diamondback rattlesnake</name>
    <dbReference type="NCBI Taxonomy" id="8729"/>
    <lineage>
        <taxon>Eukaryota</taxon>
        <taxon>Metazoa</taxon>
        <taxon>Chordata</taxon>
        <taxon>Craniata</taxon>
        <taxon>Vertebrata</taxon>
        <taxon>Euteleostomi</taxon>
        <taxon>Lepidosauria</taxon>
        <taxon>Squamata</taxon>
        <taxon>Bifurcata</taxon>
        <taxon>Unidentata</taxon>
        <taxon>Episquamata</taxon>
        <taxon>Toxicofera</taxon>
        <taxon>Serpentes</taxon>
        <taxon>Colubroidea</taxon>
        <taxon>Viperidae</taxon>
        <taxon>Crotalinae</taxon>
        <taxon>Crotalus</taxon>
    </lineage>
</organism>
<keyword evidence="2" id="KW-1185">Reference proteome</keyword>
<protein>
    <submittedName>
        <fullName evidence="1">Glycine-rich cell wall structural protein-like</fullName>
    </submittedName>
</protein>
<name>A0AAW1ALS4_CROAD</name>
<dbReference type="InterPro" id="IPR003461">
    <property type="entry name" value="Keratin"/>
</dbReference>
<reference evidence="1 2" key="1">
    <citation type="journal article" date="2024" name="Proc. Natl. Acad. Sci. U.S.A.">
        <title>The genetic regulatory architecture and epigenomic basis for age-related changes in rattlesnake venom.</title>
        <authorList>
            <person name="Hogan M.P."/>
            <person name="Holding M.L."/>
            <person name="Nystrom G.S."/>
            <person name="Colston T.J."/>
            <person name="Bartlett D.A."/>
            <person name="Mason A.J."/>
            <person name="Ellsworth S.A."/>
            <person name="Rautsaw R.M."/>
            <person name="Lawrence K.C."/>
            <person name="Strickland J.L."/>
            <person name="He B."/>
            <person name="Fraser P."/>
            <person name="Margres M.J."/>
            <person name="Gilbert D.M."/>
            <person name="Gibbs H.L."/>
            <person name="Parkinson C.L."/>
            <person name="Rokyta D.R."/>
        </authorList>
    </citation>
    <scope>NUCLEOTIDE SEQUENCE [LARGE SCALE GENOMIC DNA]</scope>
    <source>
        <strain evidence="1">DRR0105</strain>
    </source>
</reference>
<comment type="caution">
    <text evidence="1">The sequence shown here is derived from an EMBL/GenBank/DDBJ whole genome shotgun (WGS) entry which is preliminary data.</text>
</comment>